<accession>A0A5C4JQI8</accession>
<feature type="transmembrane region" description="Helical" evidence="4">
    <location>
        <begin position="161"/>
        <end position="179"/>
    </location>
</feature>
<dbReference type="PANTHER" id="PTHR23528:SF1">
    <property type="entry name" value="MAJOR FACILITATOR SUPERFAMILY (MFS) PROFILE DOMAIN-CONTAINING PROTEIN"/>
    <property type="match status" value="1"/>
</dbReference>
<sequence>MTNLSQAQNEAAWSATISDRQQPKIPYRLGAALCAGVLLWLGPYYGTATVLLPARVAVIDPANKANIVAMLSVSAMIVATVANILIGAFSDLTRSVLGRRTPWLIVGSVGSAATLLIMGRTESVALLLFEWCVFQVFLNAIVAPLLAVISDRIAPAHRGTISSIYAFGFTLGIYGGQFINARFLGDVTFGFNMMAIAILLSGPVAALLMRERSSKPMPKRQFSREMVLDNFSVPRRNARDYYLALFGKLTIMTATFAIQGYQLYILTDYLKITEDDVGRQLGTISIILMITALAMAVVAGPVSDRMGSRKVPVMLAGLLVAIGALVPFFSVQPWTMLVYALISGLGSGIFNSVDQALNVEVLPNAETAAKDLGVLNLANTGGQVLGPAIAAMAISVAGYQMIFPMVAVVSVLGVIMIGLIRSVR</sequence>
<reference evidence="6 7" key="2">
    <citation type="submission" date="2019-06" db="EMBL/GenBank/DDBJ databases">
        <title>Martelella lutilitoris sp. nov., isolated from a tidal mudflat.</title>
        <authorList>
            <person name="Kim Y.-J."/>
        </authorList>
    </citation>
    <scope>NUCLEOTIDE SEQUENCE [LARGE SCALE GENOMIC DNA]</scope>
    <source>
        <strain evidence="6 7">GH2-6</strain>
    </source>
</reference>
<gene>
    <name evidence="6" type="ORF">FF124_12915</name>
</gene>
<keyword evidence="3 4" id="KW-0472">Membrane</keyword>
<keyword evidence="1 4" id="KW-0812">Transmembrane</keyword>
<proteinExistence type="predicted"/>
<dbReference type="Pfam" id="PF07690">
    <property type="entry name" value="MFS_1"/>
    <property type="match status" value="2"/>
</dbReference>
<evidence type="ECO:0000259" key="5">
    <source>
        <dbReference type="PROSITE" id="PS50850"/>
    </source>
</evidence>
<dbReference type="EMBL" id="VCLB01000006">
    <property type="protein sequence ID" value="TNB47735.1"/>
    <property type="molecule type" value="Genomic_DNA"/>
</dbReference>
<evidence type="ECO:0000256" key="1">
    <source>
        <dbReference type="ARBA" id="ARBA00022692"/>
    </source>
</evidence>
<dbReference type="PANTHER" id="PTHR23528">
    <property type="match status" value="1"/>
</dbReference>
<comment type="caution">
    <text evidence="6">The sequence shown here is derived from an EMBL/GenBank/DDBJ whole genome shotgun (WGS) entry which is preliminary data.</text>
</comment>
<evidence type="ECO:0000313" key="6">
    <source>
        <dbReference type="EMBL" id="TNB47735.1"/>
    </source>
</evidence>
<dbReference type="OrthoDB" id="7584869at2"/>
<organism evidence="6 7">
    <name type="scientific">Martelella lutilitoris</name>
    <dbReference type="NCBI Taxonomy" id="2583532"/>
    <lineage>
        <taxon>Bacteria</taxon>
        <taxon>Pseudomonadati</taxon>
        <taxon>Pseudomonadota</taxon>
        <taxon>Alphaproteobacteria</taxon>
        <taxon>Hyphomicrobiales</taxon>
        <taxon>Aurantimonadaceae</taxon>
        <taxon>Martelella</taxon>
    </lineage>
</organism>
<keyword evidence="7" id="KW-1185">Reference proteome</keyword>
<evidence type="ECO:0000256" key="4">
    <source>
        <dbReference type="SAM" id="Phobius"/>
    </source>
</evidence>
<feature type="transmembrane region" description="Helical" evidence="4">
    <location>
        <begin position="241"/>
        <end position="261"/>
    </location>
</feature>
<feature type="transmembrane region" description="Helical" evidence="4">
    <location>
        <begin position="311"/>
        <end position="330"/>
    </location>
</feature>
<feature type="transmembrane region" description="Helical" evidence="4">
    <location>
        <begin position="67"/>
        <end position="89"/>
    </location>
</feature>
<dbReference type="AlphaFoldDB" id="A0A5C4JQI8"/>
<keyword evidence="2 4" id="KW-1133">Transmembrane helix</keyword>
<dbReference type="InterPro" id="IPR020846">
    <property type="entry name" value="MFS_dom"/>
</dbReference>
<feature type="transmembrane region" description="Helical" evidence="4">
    <location>
        <begin position="191"/>
        <end position="209"/>
    </location>
</feature>
<dbReference type="InterPro" id="IPR011701">
    <property type="entry name" value="MFS"/>
</dbReference>
<feature type="transmembrane region" description="Helical" evidence="4">
    <location>
        <begin position="101"/>
        <end position="118"/>
    </location>
</feature>
<dbReference type="InterPro" id="IPR036259">
    <property type="entry name" value="MFS_trans_sf"/>
</dbReference>
<dbReference type="GO" id="GO:0022857">
    <property type="term" value="F:transmembrane transporter activity"/>
    <property type="evidence" value="ECO:0007669"/>
    <property type="project" value="InterPro"/>
</dbReference>
<feature type="domain" description="Major facilitator superfamily (MFS) profile" evidence="5">
    <location>
        <begin position="240"/>
        <end position="424"/>
    </location>
</feature>
<dbReference type="RefSeq" id="WP_138748895.1">
    <property type="nucleotide sequence ID" value="NZ_VCLB01000006.1"/>
</dbReference>
<feature type="transmembrane region" description="Helical" evidence="4">
    <location>
        <begin position="401"/>
        <end position="420"/>
    </location>
</feature>
<dbReference type="Gene3D" id="1.20.1250.20">
    <property type="entry name" value="MFS general substrate transporter like domains"/>
    <property type="match status" value="2"/>
</dbReference>
<evidence type="ECO:0000313" key="7">
    <source>
        <dbReference type="Proteomes" id="UP000307874"/>
    </source>
</evidence>
<feature type="transmembrane region" description="Helical" evidence="4">
    <location>
        <begin position="29"/>
        <end position="47"/>
    </location>
</feature>
<evidence type="ECO:0000256" key="2">
    <source>
        <dbReference type="ARBA" id="ARBA00022989"/>
    </source>
</evidence>
<dbReference type="Proteomes" id="UP000307874">
    <property type="component" value="Unassembled WGS sequence"/>
</dbReference>
<dbReference type="PROSITE" id="PS50850">
    <property type="entry name" value="MFS"/>
    <property type="match status" value="1"/>
</dbReference>
<protein>
    <submittedName>
        <fullName evidence="6">MFS transporter</fullName>
    </submittedName>
</protein>
<name>A0A5C4JQI8_9HYPH</name>
<reference evidence="6 7" key="1">
    <citation type="submission" date="2019-05" db="EMBL/GenBank/DDBJ databases">
        <authorList>
            <person name="Lee S.D."/>
        </authorList>
    </citation>
    <scope>NUCLEOTIDE SEQUENCE [LARGE SCALE GENOMIC DNA]</scope>
    <source>
        <strain evidence="6 7">GH2-6</strain>
    </source>
</reference>
<feature type="transmembrane region" description="Helical" evidence="4">
    <location>
        <begin position="281"/>
        <end position="299"/>
    </location>
</feature>
<evidence type="ECO:0000256" key="3">
    <source>
        <dbReference type="ARBA" id="ARBA00023136"/>
    </source>
</evidence>
<dbReference type="SUPFAM" id="SSF103473">
    <property type="entry name" value="MFS general substrate transporter"/>
    <property type="match status" value="1"/>
</dbReference>
<feature type="transmembrane region" description="Helical" evidence="4">
    <location>
        <begin position="124"/>
        <end position="149"/>
    </location>
</feature>